<reference evidence="6 7" key="1">
    <citation type="submission" date="2017-02" db="EMBL/GenBank/DDBJ databases">
        <authorList>
            <person name="Peterson S.W."/>
        </authorList>
    </citation>
    <scope>NUCLEOTIDE SEQUENCE [LARGE SCALE GENOMIC DNA]</scope>
    <source>
        <strain evidence="6 7">ATCC 51222</strain>
    </source>
</reference>
<dbReference type="Gene3D" id="2.30.30.20">
    <property type="entry name" value="Aspartate carbamoyltransferase regulatory subunit, C-terminal domain"/>
    <property type="match status" value="1"/>
</dbReference>
<keyword evidence="3" id="KW-0665">Pyrimidine biosynthesis</keyword>
<keyword evidence="7" id="KW-1185">Reference proteome</keyword>
<dbReference type="GO" id="GO:0006221">
    <property type="term" value="P:pyrimidine nucleotide biosynthetic process"/>
    <property type="evidence" value="ECO:0007669"/>
    <property type="project" value="UniProtKB-KW"/>
</dbReference>
<dbReference type="InterPro" id="IPR002801">
    <property type="entry name" value="Asp_carbamoylTrfase_reg"/>
</dbReference>
<dbReference type="InterPro" id="IPR020545">
    <property type="entry name" value="Asp_carbamoyltransf_reg_N"/>
</dbReference>
<sequence length="136" mass="15346">MNIDSIENGYVIDHIPAGKGMQIYNVLSLDKLNCQVAIITNAKSQKNDVKDIIKINELVELDLDIIAFIAPEATVNVIKDSQRIDKKLLSLPKEIKNIVKCPNPRCISNNEDIDHIFKLTDNKGTYRCLYCETMAL</sequence>
<dbReference type="Pfam" id="PF02748">
    <property type="entry name" value="PyrI_C"/>
    <property type="match status" value="1"/>
</dbReference>
<evidence type="ECO:0000256" key="1">
    <source>
        <dbReference type="ARBA" id="ARBA00022723"/>
    </source>
</evidence>
<evidence type="ECO:0000313" key="6">
    <source>
        <dbReference type="EMBL" id="SJZ47349.1"/>
    </source>
</evidence>
<dbReference type="InterPro" id="IPR020542">
    <property type="entry name" value="Asp_carbamoyltrfase_reg_C"/>
</dbReference>
<accession>A0A1T4KY33</accession>
<dbReference type="EMBL" id="FUWW01000005">
    <property type="protein sequence ID" value="SJZ47349.1"/>
    <property type="molecule type" value="Genomic_DNA"/>
</dbReference>
<keyword evidence="2" id="KW-0862">Zinc</keyword>
<dbReference type="GO" id="GO:0009347">
    <property type="term" value="C:aspartate carbamoyltransferase complex"/>
    <property type="evidence" value="ECO:0007669"/>
    <property type="project" value="InterPro"/>
</dbReference>
<evidence type="ECO:0000259" key="5">
    <source>
        <dbReference type="Pfam" id="PF02748"/>
    </source>
</evidence>
<gene>
    <name evidence="6" type="ORF">SAMN02745114_00681</name>
</gene>
<dbReference type="PANTHER" id="PTHR35805:SF1">
    <property type="entry name" value="ASPARTATE CARBAMOYLTRANSFERASE REGULATORY CHAIN"/>
    <property type="match status" value="1"/>
</dbReference>
<dbReference type="SUPFAM" id="SSF54893">
    <property type="entry name" value="Aspartate carbamoyltransferase, Regulatory-chain, N-terminal domain"/>
    <property type="match status" value="1"/>
</dbReference>
<evidence type="ECO:0000313" key="7">
    <source>
        <dbReference type="Proteomes" id="UP000190657"/>
    </source>
</evidence>
<evidence type="ECO:0000256" key="3">
    <source>
        <dbReference type="ARBA" id="ARBA00022975"/>
    </source>
</evidence>
<keyword evidence="1" id="KW-0479">Metal-binding</keyword>
<dbReference type="GO" id="GO:0016740">
    <property type="term" value="F:transferase activity"/>
    <property type="evidence" value="ECO:0007669"/>
    <property type="project" value="UniProtKB-KW"/>
</dbReference>
<dbReference type="SUPFAM" id="SSF57825">
    <property type="entry name" value="Aspartate carbamoyltransferase, Regulatory-chain, C-terminal domain"/>
    <property type="match status" value="1"/>
</dbReference>
<dbReference type="GO" id="GO:0046872">
    <property type="term" value="F:metal ion binding"/>
    <property type="evidence" value="ECO:0007669"/>
    <property type="project" value="UniProtKB-KW"/>
</dbReference>
<protein>
    <submittedName>
        <fullName evidence="6">Aspartate carbamoyltransferase regulatory subunit</fullName>
    </submittedName>
</protein>
<dbReference type="InterPro" id="IPR036793">
    <property type="entry name" value="Asp_carbatrfase_reg_N_sf"/>
</dbReference>
<dbReference type="Pfam" id="PF01948">
    <property type="entry name" value="PyrI"/>
    <property type="match status" value="1"/>
</dbReference>
<dbReference type="STRING" id="290054.SAMN02745114_00681"/>
<dbReference type="OrthoDB" id="5599321at2"/>
<feature type="domain" description="Aspartate carbamoyltransferase regulatory subunit C-terminal" evidence="5">
    <location>
        <begin position="94"/>
        <end position="133"/>
    </location>
</feature>
<keyword evidence="6" id="KW-0808">Transferase</keyword>
<dbReference type="InterPro" id="IPR036792">
    <property type="entry name" value="Asp_carbatrfase_reg_C_sf"/>
</dbReference>
<name>A0A1T4KY33_9FIRM</name>
<dbReference type="Gene3D" id="3.30.70.140">
    <property type="entry name" value="Aspartate carbamoyltransferase regulatory subunit, N-terminal domain"/>
    <property type="match status" value="1"/>
</dbReference>
<organism evidence="6 7">
    <name type="scientific">Eubacterium coprostanoligenes</name>
    <dbReference type="NCBI Taxonomy" id="290054"/>
    <lineage>
        <taxon>Bacteria</taxon>
        <taxon>Bacillati</taxon>
        <taxon>Bacillota</taxon>
        <taxon>Clostridia</taxon>
        <taxon>Eubacteriales</taxon>
        <taxon>Eubacteriaceae</taxon>
        <taxon>Eubacterium</taxon>
    </lineage>
</organism>
<dbReference type="PANTHER" id="PTHR35805">
    <property type="entry name" value="ASPARTATE CARBAMOYLTRANSFERASE REGULATORY CHAIN"/>
    <property type="match status" value="1"/>
</dbReference>
<evidence type="ECO:0000259" key="4">
    <source>
        <dbReference type="Pfam" id="PF01948"/>
    </source>
</evidence>
<dbReference type="GO" id="GO:0006207">
    <property type="term" value="P:'de novo' pyrimidine nucleobase biosynthetic process"/>
    <property type="evidence" value="ECO:0007669"/>
    <property type="project" value="InterPro"/>
</dbReference>
<evidence type="ECO:0000256" key="2">
    <source>
        <dbReference type="ARBA" id="ARBA00022833"/>
    </source>
</evidence>
<dbReference type="Proteomes" id="UP000190657">
    <property type="component" value="Unassembled WGS sequence"/>
</dbReference>
<feature type="domain" description="Aspartate carbamoyltransferase regulatory subunit N-terminal" evidence="4">
    <location>
        <begin position="1"/>
        <end position="87"/>
    </location>
</feature>
<proteinExistence type="predicted"/>
<dbReference type="AlphaFoldDB" id="A0A1T4KY33"/>